<dbReference type="Proteomes" id="UP000791080">
    <property type="component" value="Unassembled WGS sequence"/>
</dbReference>
<name>A0ABT1JFA8_ACTCY</name>
<dbReference type="SUPFAM" id="SSF53187">
    <property type="entry name" value="Zn-dependent exopeptidases"/>
    <property type="match status" value="1"/>
</dbReference>
<comment type="similarity">
    <text evidence="1">Belongs to the peptidase M20 family.</text>
</comment>
<keyword evidence="4" id="KW-1185">Reference proteome</keyword>
<dbReference type="Gene3D" id="3.40.630.10">
    <property type="entry name" value="Zn peptidases"/>
    <property type="match status" value="1"/>
</dbReference>
<dbReference type="InterPro" id="IPR036264">
    <property type="entry name" value="Bact_exopeptidase_dim_dom"/>
</dbReference>
<organism evidence="3 4">
    <name type="scientific">Actinoalloteichus caeruleus DSM 43889</name>
    <dbReference type="NCBI Taxonomy" id="1120930"/>
    <lineage>
        <taxon>Bacteria</taxon>
        <taxon>Bacillati</taxon>
        <taxon>Actinomycetota</taxon>
        <taxon>Actinomycetes</taxon>
        <taxon>Pseudonocardiales</taxon>
        <taxon>Pseudonocardiaceae</taxon>
        <taxon>Actinoalloteichus</taxon>
        <taxon>Actinoalloteichus cyanogriseus</taxon>
    </lineage>
</organism>
<dbReference type="Gene3D" id="3.30.70.360">
    <property type="match status" value="1"/>
</dbReference>
<keyword evidence="2" id="KW-0378">Hydrolase</keyword>
<dbReference type="Pfam" id="PF01546">
    <property type="entry name" value="Peptidase_M20"/>
    <property type="match status" value="1"/>
</dbReference>
<dbReference type="InterPro" id="IPR010158">
    <property type="entry name" value="Amidase_Cbmase"/>
</dbReference>
<gene>
    <name evidence="3" type="ORF">G443_001368</name>
</gene>
<dbReference type="EMBL" id="AUBJ02000001">
    <property type="protein sequence ID" value="MCP2331098.1"/>
    <property type="molecule type" value="Genomic_DNA"/>
</dbReference>
<evidence type="ECO:0000256" key="2">
    <source>
        <dbReference type="ARBA" id="ARBA00022801"/>
    </source>
</evidence>
<dbReference type="PANTHER" id="PTHR32494">
    <property type="entry name" value="ALLANTOATE DEIMINASE-RELATED"/>
    <property type="match status" value="1"/>
</dbReference>
<evidence type="ECO:0000313" key="3">
    <source>
        <dbReference type="EMBL" id="MCP2331098.1"/>
    </source>
</evidence>
<dbReference type="NCBIfam" id="NF006771">
    <property type="entry name" value="PRK09290.1-5"/>
    <property type="match status" value="1"/>
</dbReference>
<proteinExistence type="inferred from homology"/>
<dbReference type="PANTHER" id="PTHR32494:SF5">
    <property type="entry name" value="ALLANTOATE AMIDOHYDROLASE"/>
    <property type="match status" value="1"/>
</dbReference>
<accession>A0ABT1JFA8</accession>
<dbReference type="CDD" id="cd03884">
    <property type="entry name" value="M20_bAS"/>
    <property type="match status" value="1"/>
</dbReference>
<dbReference type="InterPro" id="IPR002933">
    <property type="entry name" value="Peptidase_M20"/>
</dbReference>
<protein>
    <submittedName>
        <fullName evidence="3">Allantoate deiminase</fullName>
    </submittedName>
</protein>
<dbReference type="SUPFAM" id="SSF55031">
    <property type="entry name" value="Bacterial exopeptidase dimerisation domain"/>
    <property type="match status" value="1"/>
</dbReference>
<dbReference type="NCBIfam" id="TIGR01879">
    <property type="entry name" value="hydantase"/>
    <property type="match status" value="1"/>
</dbReference>
<reference evidence="3 4" key="1">
    <citation type="submission" date="2022-06" db="EMBL/GenBank/DDBJ databases">
        <title>Genomic Encyclopedia of Type Strains, Phase I: the one thousand microbial genomes (KMG-I) project.</title>
        <authorList>
            <person name="Kyrpides N."/>
        </authorList>
    </citation>
    <scope>NUCLEOTIDE SEQUENCE [LARGE SCALE GENOMIC DNA]</scope>
    <source>
        <strain evidence="3 4">DSM 43889</strain>
    </source>
</reference>
<evidence type="ECO:0000256" key="1">
    <source>
        <dbReference type="ARBA" id="ARBA00006153"/>
    </source>
</evidence>
<sequence>MTTTENPLVLAVDQDRIAADLDHLASLTEPGPGVSRLAFTELERQAHEYFAATLRPLGYRVWTDTVGNTIAELEGTDPGAPAIGTGSHLDSVPSGGRFDGIVGVAAGMEVARALADSGVRPRHRLRVVAFAAEEGARFGQACTGSRVVAGLTDAADLDRLRDAAGTSMAEAMRSVGLAPERASEARWAAEEWAAFIELHIEQGKVLESLDLPIGVVDVISGSTRLEFTVTGLASHTGGTPMHLRADALAAAAELVLLAEEIATDSRHHGTRLTVGRLDVSPNSLTTIPGAVVFGLDVRDVDSARQRETAAEFTARAHAVAARRGVGLRDRLLADTSPVVLPSWIQDEITRAARDCGSAYRVMPSGASHDSQMLTRVVPVGMVFVPSRDGLSHTPAEWTSVPEIAEGTRVLAATLLRLDAAASTGEERAR</sequence>
<dbReference type="RefSeq" id="WP_035293042.1">
    <property type="nucleotide sequence ID" value="NZ_AUBJ02000001.1"/>
</dbReference>
<evidence type="ECO:0000313" key="4">
    <source>
        <dbReference type="Proteomes" id="UP000791080"/>
    </source>
</evidence>
<comment type="caution">
    <text evidence="3">The sequence shown here is derived from an EMBL/GenBank/DDBJ whole genome shotgun (WGS) entry which is preliminary data.</text>
</comment>
<dbReference type="PIRSF" id="PIRSF001235">
    <property type="entry name" value="Amidase_carbamoylase"/>
    <property type="match status" value="1"/>
</dbReference>